<evidence type="ECO:0000256" key="4">
    <source>
        <dbReference type="ARBA" id="ARBA00022801"/>
    </source>
</evidence>
<dbReference type="GO" id="GO:0006508">
    <property type="term" value="P:proteolysis"/>
    <property type="evidence" value="ECO:0007669"/>
    <property type="project" value="UniProtKB-KW"/>
</dbReference>
<keyword evidence="4 9" id="KW-0378">Hydrolase</keyword>
<feature type="domain" description="Peptidase M3A/M3B catalytic" evidence="10">
    <location>
        <begin position="214"/>
        <end position="669"/>
    </location>
</feature>
<evidence type="ECO:0000259" key="10">
    <source>
        <dbReference type="Pfam" id="PF01432"/>
    </source>
</evidence>
<evidence type="ECO:0000256" key="6">
    <source>
        <dbReference type="ARBA" id="ARBA00023049"/>
    </source>
</evidence>
<dbReference type="Gene3D" id="1.10.1370.10">
    <property type="entry name" value="Neurolysin, domain 3"/>
    <property type="match status" value="1"/>
</dbReference>
<dbReference type="Gene3D" id="3.40.390.10">
    <property type="entry name" value="Collagenase (Catalytic Domain)"/>
    <property type="match status" value="1"/>
</dbReference>
<keyword evidence="2 9" id="KW-0645">Protease</keyword>
<dbReference type="AlphaFoldDB" id="A0A370CJI1"/>
<dbReference type="InterPro" id="IPR001567">
    <property type="entry name" value="Pept_M3A_M3B_dom"/>
</dbReference>
<protein>
    <recommendedName>
        <fullName evidence="8">oligopeptidase A</fullName>
        <ecNumber evidence="8">3.4.24.70</ecNumber>
    </recommendedName>
</protein>
<dbReference type="Pfam" id="PF19310">
    <property type="entry name" value="TOP_N"/>
    <property type="match status" value="1"/>
</dbReference>
<comment type="caution">
    <text evidence="12">The sequence shown here is derived from an EMBL/GenBank/DDBJ whole genome shotgun (WGS) entry which is preliminary data.</text>
</comment>
<dbReference type="InterPro" id="IPR045090">
    <property type="entry name" value="Pept_M3A_M3B"/>
</dbReference>
<comment type="similarity">
    <text evidence="1 9">Belongs to the peptidase M3 family.</text>
</comment>
<dbReference type="InterPro" id="IPR034005">
    <property type="entry name" value="M3A_DCP"/>
</dbReference>
<evidence type="ECO:0000256" key="3">
    <source>
        <dbReference type="ARBA" id="ARBA00022723"/>
    </source>
</evidence>
<evidence type="ECO:0000256" key="7">
    <source>
        <dbReference type="ARBA" id="ARBA00024603"/>
    </source>
</evidence>
<dbReference type="GO" id="GO:0004222">
    <property type="term" value="F:metalloendopeptidase activity"/>
    <property type="evidence" value="ECO:0007669"/>
    <property type="project" value="UniProtKB-EC"/>
</dbReference>
<organism evidence="12 13">
    <name type="scientific">Candidatus Aquirickettsiella gammari</name>
    <dbReference type="NCBI Taxonomy" id="2016198"/>
    <lineage>
        <taxon>Bacteria</taxon>
        <taxon>Pseudomonadati</taxon>
        <taxon>Pseudomonadota</taxon>
        <taxon>Gammaproteobacteria</taxon>
        <taxon>Legionellales</taxon>
        <taxon>Coxiellaceae</taxon>
        <taxon>Candidatus Aquirickettsiella</taxon>
    </lineage>
</organism>
<dbReference type="FunFam" id="3.40.390.10:FF:000009">
    <property type="entry name" value="Oligopeptidase A"/>
    <property type="match status" value="1"/>
</dbReference>
<dbReference type="InterPro" id="IPR024077">
    <property type="entry name" value="Neurolysin/TOP_dom2"/>
</dbReference>
<comment type="catalytic activity">
    <reaction evidence="7">
        <text>Hydrolysis of oligopeptides, with broad specificity. Gly or Ala commonly occur as P1 or P1' residues, but more distant residues are also important, as is shown by the fact that Z-Gly-Pro-Gly-|-Gly-Pro-Ala is cleaved, but not Z-(Gly)(5).</text>
        <dbReference type="EC" id="3.4.24.70"/>
    </reaction>
</comment>
<keyword evidence="5 9" id="KW-0862">Zinc</keyword>
<dbReference type="Pfam" id="PF01432">
    <property type="entry name" value="Peptidase_M3"/>
    <property type="match status" value="1"/>
</dbReference>
<dbReference type="GO" id="GO:0006518">
    <property type="term" value="P:peptide metabolic process"/>
    <property type="evidence" value="ECO:0007669"/>
    <property type="project" value="TreeGrafter"/>
</dbReference>
<dbReference type="EC" id="3.4.24.70" evidence="8"/>
<dbReference type="SUPFAM" id="SSF55486">
    <property type="entry name" value="Metalloproteases ('zincins'), catalytic domain"/>
    <property type="match status" value="1"/>
</dbReference>
<keyword evidence="6 9" id="KW-0482">Metalloprotease</keyword>
<evidence type="ECO:0000256" key="5">
    <source>
        <dbReference type="ARBA" id="ARBA00022833"/>
    </source>
</evidence>
<evidence type="ECO:0000259" key="11">
    <source>
        <dbReference type="Pfam" id="PF19310"/>
    </source>
</evidence>
<name>A0A370CJI1_9COXI</name>
<reference evidence="12 13" key="2">
    <citation type="journal article" date="2018" name="J. Invertebr. Pathol.">
        <title>'Candidatus Aquirickettsiella gammari' (Gammaproteobacteria: Legionellales: Coxiellaceae): A bacterial pathogen of the freshwater crustacean Gammarus fossarum (Malacostraca: Amphipoda).</title>
        <authorList>
            <person name="Bojko J."/>
            <person name="Dunn A.M."/>
            <person name="Stebbing P.D."/>
            <person name="van Aerle R."/>
            <person name="Bacela-Spychalska K."/>
            <person name="Bean T.P."/>
            <person name="Urrutia A."/>
            <person name="Stentiford G.D."/>
        </authorList>
    </citation>
    <scope>NUCLEOTIDE SEQUENCE [LARGE SCALE GENOMIC DNA]</scope>
    <source>
        <strain evidence="12">RA15029</strain>
    </source>
</reference>
<dbReference type="PANTHER" id="PTHR11804:SF84">
    <property type="entry name" value="SACCHAROLYSIN"/>
    <property type="match status" value="1"/>
</dbReference>
<evidence type="ECO:0000256" key="1">
    <source>
        <dbReference type="ARBA" id="ARBA00006040"/>
    </source>
</evidence>
<keyword evidence="13" id="KW-1185">Reference proteome</keyword>
<dbReference type="InterPro" id="IPR024079">
    <property type="entry name" value="MetalloPept_cat_dom_sf"/>
</dbReference>
<evidence type="ECO:0000313" key="13">
    <source>
        <dbReference type="Proteomes" id="UP000226429"/>
    </source>
</evidence>
<evidence type="ECO:0000256" key="2">
    <source>
        <dbReference type="ARBA" id="ARBA00022670"/>
    </source>
</evidence>
<dbReference type="CDD" id="cd06456">
    <property type="entry name" value="M3A_DCP"/>
    <property type="match status" value="1"/>
</dbReference>
<feature type="domain" description="Oligopeptidase A N-terminal" evidence="11">
    <location>
        <begin position="23"/>
        <end position="138"/>
    </location>
</feature>
<evidence type="ECO:0000256" key="9">
    <source>
        <dbReference type="RuleBase" id="RU003435"/>
    </source>
</evidence>
<evidence type="ECO:0000256" key="8">
    <source>
        <dbReference type="ARBA" id="ARBA00026100"/>
    </source>
</evidence>
<dbReference type="Proteomes" id="UP000226429">
    <property type="component" value="Unassembled WGS sequence"/>
</dbReference>
<gene>
    <name evidence="12" type="ORF">CFE62_003215</name>
</gene>
<evidence type="ECO:0000313" key="12">
    <source>
        <dbReference type="EMBL" id="RDH40517.1"/>
    </source>
</evidence>
<dbReference type="PANTHER" id="PTHR11804">
    <property type="entry name" value="PROTEASE M3 THIMET OLIGOPEPTIDASE-RELATED"/>
    <property type="match status" value="1"/>
</dbReference>
<dbReference type="GO" id="GO:0005829">
    <property type="term" value="C:cytosol"/>
    <property type="evidence" value="ECO:0007669"/>
    <property type="project" value="UniProtKB-ARBA"/>
</dbReference>
<comment type="cofactor">
    <cofactor evidence="9">
        <name>Zn(2+)</name>
        <dbReference type="ChEBI" id="CHEBI:29105"/>
    </cofactor>
    <text evidence="9">Binds 1 zinc ion.</text>
</comment>
<accession>A0A370CJI1</accession>
<dbReference type="EMBL" id="NMOS02000007">
    <property type="protein sequence ID" value="RDH40517.1"/>
    <property type="molecule type" value="Genomic_DNA"/>
</dbReference>
<proteinExistence type="inferred from homology"/>
<sequence length="671" mass="77541">MMSSLPRFSQINPATIVAELDTILAQNRAELLLLLSEIISLDWNFIQKLDDLDDRLQHFWSPINHLHAVKQTAKLRLAYNECLAKISAYSSELSQNSRLYQAIKTLDNGDYRFNYAQKKCLHNELRDFHLGGIDLPKAKQKRYQVIQAQLAQLSNQFEENLLDATANWSKCISDKSELKGLPTYIIASAEKAAKDKNMSGCLLSLDYPCYFPVLSYADNRALRESVYKAYITRASELGNMAFDNSPIMFKILNLRHELSQLLGFKNYAQKSLASNKMAKTPEEVLSFLENLLRCTQSKADAEWQALYNFAQSRDQIDTLQPWDILYYREKLQEKMFGICDDTLRCYFPVEKVLSGLFKLIHDLFGMQIQEIKEVDVWDPAVRFFSIIDHRQQLRGQFYLDLYARLEKREGAWMDDYQSRRRLSNGHIQTPIAFLTCNFSPPLNATQIPLLTHEEVLTLFHEFGHGLQHMLTVIDYPAISGINGVAWDAVELPSQFLEYFAWEKPVLDQISCHYQTGKSLPDNLIKKMRNAKNFQAGLQLLRQLELSLFDFRLHLEFDPKKDYTQIQALLDKIRKRINIIPVSPFNRFQHGFSHIFAGGYAAGYYSYLWAEVLSCDAFTKFLEDGIFNQETGQAFLQSILEQGGAIDAMELFKKFRGREPKIQAFLKSLDIE</sequence>
<dbReference type="InterPro" id="IPR045666">
    <property type="entry name" value="OpdA_N"/>
</dbReference>
<reference evidence="12 13" key="1">
    <citation type="journal article" date="2017" name="Int. J. Syst. Evol. Microbiol.">
        <title>Aquarickettsiella crustaci n. gen. n. sp. (Gammaproteobacteria: Legionellales: Coxiellaceae); a bacterial pathogen of the freshwater crustacean: Gammarus fossarum (Malacostraca: Amphipoda).</title>
        <authorList>
            <person name="Bojko J."/>
            <person name="Dunn A.M."/>
            <person name="Stebbing P.D."/>
            <person name="Van Aerle R."/>
            <person name="Bacela-Spychalska K."/>
            <person name="Bean T.P."/>
            <person name="Stentiford G.D."/>
        </authorList>
    </citation>
    <scope>NUCLEOTIDE SEQUENCE [LARGE SCALE GENOMIC DNA]</scope>
    <source>
        <strain evidence="12">RA15029</strain>
    </source>
</reference>
<dbReference type="GO" id="GO:0046872">
    <property type="term" value="F:metal ion binding"/>
    <property type="evidence" value="ECO:0007669"/>
    <property type="project" value="UniProtKB-UniRule"/>
</dbReference>
<keyword evidence="3 9" id="KW-0479">Metal-binding</keyword>